<reference evidence="5 6" key="1">
    <citation type="submission" date="2017-11" db="EMBL/GenBank/DDBJ databases">
        <title>Genome-resolved metagenomics identifies genetic mobility, metabolic interactions, and unexpected diversity in perchlorate-reducing communities.</title>
        <authorList>
            <person name="Barnum T.P."/>
            <person name="Figueroa I.A."/>
            <person name="Carlstrom C.I."/>
            <person name="Lucas L.N."/>
            <person name="Engelbrektson A.L."/>
            <person name="Coates J.D."/>
        </authorList>
    </citation>
    <scope>NUCLEOTIDE SEQUENCE [LARGE SCALE GENOMIC DNA]</scope>
    <source>
        <strain evidence="5">BM706</strain>
    </source>
</reference>
<dbReference type="CDD" id="cd04088">
    <property type="entry name" value="EFG_mtEFG_II"/>
    <property type="match status" value="1"/>
</dbReference>
<keyword evidence="3" id="KW-0342">GTP-binding</keyword>
<dbReference type="PROSITE" id="PS00301">
    <property type="entry name" value="G_TR_1"/>
    <property type="match status" value="1"/>
</dbReference>
<accession>A0A2N5ZH16</accession>
<dbReference type="Pfam" id="PF22042">
    <property type="entry name" value="EF-G_D2"/>
    <property type="match status" value="1"/>
</dbReference>
<organism evidence="5 6">
    <name type="scientific">Muiribacterium halophilum</name>
    <dbReference type="NCBI Taxonomy" id="2053465"/>
    <lineage>
        <taxon>Bacteria</taxon>
        <taxon>Candidatus Muiribacteriota</taxon>
        <taxon>Candidatus Muiribacteriia</taxon>
        <taxon>Candidatus Muiribacteriales</taxon>
        <taxon>Candidatus Muiribacteriaceae</taxon>
        <taxon>Candidatus Muiribacterium</taxon>
    </lineage>
</organism>
<proteinExistence type="predicted"/>
<dbReference type="InterPro" id="IPR031157">
    <property type="entry name" value="G_TR_CS"/>
</dbReference>
<dbReference type="GO" id="GO:0005525">
    <property type="term" value="F:GTP binding"/>
    <property type="evidence" value="ECO:0007669"/>
    <property type="project" value="UniProtKB-KW"/>
</dbReference>
<keyword evidence="1" id="KW-0547">Nucleotide-binding</keyword>
<dbReference type="SUPFAM" id="SSF52540">
    <property type="entry name" value="P-loop containing nucleoside triphosphate hydrolases"/>
    <property type="match status" value="1"/>
</dbReference>
<dbReference type="InterPro" id="IPR000795">
    <property type="entry name" value="T_Tr_GTP-bd_dom"/>
</dbReference>
<dbReference type="GO" id="GO:0003746">
    <property type="term" value="F:translation elongation factor activity"/>
    <property type="evidence" value="ECO:0007669"/>
    <property type="project" value="UniProtKB-KW"/>
</dbReference>
<dbReference type="GO" id="GO:0032790">
    <property type="term" value="P:ribosome disassembly"/>
    <property type="evidence" value="ECO:0007669"/>
    <property type="project" value="TreeGrafter"/>
</dbReference>
<keyword evidence="2" id="KW-0648">Protein biosynthesis</keyword>
<name>A0A2N5ZH16_MUIH1</name>
<evidence type="ECO:0000256" key="3">
    <source>
        <dbReference type="ARBA" id="ARBA00023134"/>
    </source>
</evidence>
<dbReference type="AlphaFoldDB" id="A0A2N5ZH16"/>
<dbReference type="PANTHER" id="PTHR43261:SF1">
    <property type="entry name" value="RIBOSOME-RELEASING FACTOR 2, MITOCHONDRIAL"/>
    <property type="match status" value="1"/>
</dbReference>
<sequence length="420" mass="47648">MYMENSLKKTRNIGIMAHIDAGKTTTTERILYYTVIVHRMGEVHEGTATMDWMVQEQERGITITSAATTCFWQDHQINIIDTPGHVDFTAEVERSLRVLDGSVAVFCAVGGVQPQSETVWRQAERYKIPRISFINKMDRIGADFYKVVREMEEKIHANPVPIQIPIMEDHEFAGIIDLIKMKQIVYSDENGLKFTFEDIPEKYLEKANEMREALIDQVAEFDEELMMKFLEGEKLTEHELTSLIRKAVISNSIHPVLLGSSLKNRGVQRLLDLIVELLPSPLDVPPVEGIDPKNDEKITREAKASEPLSAIAFKVVSDPFVGRLTYVRVYSGKLKLGLNVYNSTRNENERISKILRMHANSRKELKEVGPGEIVGIVGFKNTFTGDTICQKDRKIILEEMNFPTPVISIVLEPKTQADMA</sequence>
<evidence type="ECO:0000259" key="4">
    <source>
        <dbReference type="PROSITE" id="PS51722"/>
    </source>
</evidence>
<feature type="domain" description="Tr-type G" evidence="4">
    <location>
        <begin position="8"/>
        <end position="282"/>
    </location>
</feature>
<feature type="non-terminal residue" evidence="5">
    <location>
        <position position="420"/>
    </location>
</feature>
<protein>
    <submittedName>
        <fullName evidence="5">Elongation factor G</fullName>
    </submittedName>
</protein>
<dbReference type="FunFam" id="3.40.50.300:FF:000029">
    <property type="entry name" value="Elongation factor G"/>
    <property type="match status" value="1"/>
</dbReference>
<dbReference type="FunFam" id="2.40.30.10:FF:000006">
    <property type="entry name" value="Elongation factor G"/>
    <property type="match status" value="1"/>
</dbReference>
<dbReference type="Pfam" id="PF00009">
    <property type="entry name" value="GTP_EFTU"/>
    <property type="match status" value="1"/>
</dbReference>
<dbReference type="InterPro" id="IPR053905">
    <property type="entry name" value="EF-G-like_DII"/>
</dbReference>
<evidence type="ECO:0000256" key="2">
    <source>
        <dbReference type="ARBA" id="ARBA00022917"/>
    </source>
</evidence>
<dbReference type="Gene3D" id="2.40.30.10">
    <property type="entry name" value="Translation factors"/>
    <property type="match status" value="1"/>
</dbReference>
<keyword evidence="5" id="KW-0251">Elongation factor</keyword>
<evidence type="ECO:0000256" key="1">
    <source>
        <dbReference type="ARBA" id="ARBA00022741"/>
    </source>
</evidence>
<dbReference type="EMBL" id="PKTG01000076">
    <property type="protein sequence ID" value="PLX17987.1"/>
    <property type="molecule type" value="Genomic_DNA"/>
</dbReference>
<dbReference type="PANTHER" id="PTHR43261">
    <property type="entry name" value="TRANSLATION ELONGATION FACTOR G-RELATED"/>
    <property type="match status" value="1"/>
</dbReference>
<evidence type="ECO:0000313" key="5">
    <source>
        <dbReference type="EMBL" id="PLX17987.1"/>
    </source>
</evidence>
<dbReference type="Proteomes" id="UP000234857">
    <property type="component" value="Unassembled WGS sequence"/>
</dbReference>
<dbReference type="GO" id="GO:0003924">
    <property type="term" value="F:GTPase activity"/>
    <property type="evidence" value="ECO:0007669"/>
    <property type="project" value="InterPro"/>
</dbReference>
<dbReference type="SUPFAM" id="SSF50447">
    <property type="entry name" value="Translation proteins"/>
    <property type="match status" value="1"/>
</dbReference>
<dbReference type="InterPro" id="IPR005225">
    <property type="entry name" value="Small_GTP-bd"/>
</dbReference>
<dbReference type="NCBIfam" id="TIGR00231">
    <property type="entry name" value="small_GTP"/>
    <property type="match status" value="1"/>
</dbReference>
<dbReference type="InterPro" id="IPR009000">
    <property type="entry name" value="Transl_B-barrel_sf"/>
</dbReference>
<dbReference type="CDD" id="cd01886">
    <property type="entry name" value="EF-G"/>
    <property type="match status" value="1"/>
</dbReference>
<evidence type="ECO:0000313" key="6">
    <source>
        <dbReference type="Proteomes" id="UP000234857"/>
    </source>
</evidence>
<dbReference type="PROSITE" id="PS51722">
    <property type="entry name" value="G_TR_2"/>
    <property type="match status" value="1"/>
</dbReference>
<gene>
    <name evidence="5" type="primary">fusA</name>
    <name evidence="5" type="ORF">C0601_05975</name>
</gene>
<comment type="caution">
    <text evidence="5">The sequence shown here is derived from an EMBL/GenBank/DDBJ whole genome shotgun (WGS) entry which is preliminary data.</text>
</comment>
<dbReference type="InterPro" id="IPR027417">
    <property type="entry name" value="P-loop_NTPase"/>
</dbReference>
<dbReference type="PRINTS" id="PR00315">
    <property type="entry name" value="ELONGATNFCT"/>
</dbReference>
<dbReference type="Gene3D" id="3.40.50.300">
    <property type="entry name" value="P-loop containing nucleotide triphosphate hydrolases"/>
    <property type="match status" value="1"/>
</dbReference>